<gene>
    <name evidence="3" type="ORF">H8R10_02060</name>
</gene>
<dbReference type="Pfam" id="PF00106">
    <property type="entry name" value="adh_short"/>
    <property type="match status" value="1"/>
</dbReference>
<dbReference type="Proteomes" id="UP000627538">
    <property type="component" value="Unassembled WGS sequence"/>
</dbReference>
<proteinExistence type="inferred from homology"/>
<dbReference type="AlphaFoldDB" id="A0A8I0KVK1"/>
<dbReference type="GO" id="GO:0016616">
    <property type="term" value="F:oxidoreductase activity, acting on the CH-OH group of donors, NAD or NADP as acceptor"/>
    <property type="evidence" value="ECO:0007669"/>
    <property type="project" value="UniProtKB-ARBA"/>
</dbReference>
<dbReference type="SUPFAM" id="SSF51735">
    <property type="entry name" value="NAD(P)-binding Rossmann-fold domains"/>
    <property type="match status" value="1"/>
</dbReference>
<sequence>MTCYPPPRENCRIVVTGASSGIGEATCRLLRDNGWQVVAVARRRERLERLSAEIGCEYEVCDVTDADAVDAMAQRVFERGAVSGVVINAGGAHGADPVAAGKAEDWEWMYRVNVAGALATTQAFLPHLRANGGDLLYLTSTAAHETYPGGAGYTAAKHAEAMIPETMRLELVGEPVRIFQVCPGMVKTEEFSLNRLGDRERAEAVYAGVEDPLVAADIADVIGYCLSRPPHVVLDRIDVRPRAQATTMVVARSPRP</sequence>
<keyword evidence="4" id="KW-1185">Reference proteome</keyword>
<dbReference type="PANTHER" id="PTHR42901:SF1">
    <property type="entry name" value="ALCOHOL DEHYDROGENASE"/>
    <property type="match status" value="1"/>
</dbReference>
<dbReference type="RefSeq" id="WP_191071099.1">
    <property type="nucleotide sequence ID" value="NZ_CP060506.1"/>
</dbReference>
<protein>
    <submittedName>
        <fullName evidence="3">SDR family oxidoreductase</fullName>
    </submittedName>
</protein>
<comment type="similarity">
    <text evidence="1">Belongs to the short-chain dehydrogenases/reductases (SDR) family.</text>
</comment>
<dbReference type="PRINTS" id="PR00081">
    <property type="entry name" value="GDHRDH"/>
</dbReference>
<dbReference type="PANTHER" id="PTHR42901">
    <property type="entry name" value="ALCOHOL DEHYDROGENASE"/>
    <property type="match status" value="1"/>
</dbReference>
<evidence type="ECO:0000256" key="1">
    <source>
        <dbReference type="ARBA" id="ARBA00006484"/>
    </source>
</evidence>
<dbReference type="FunFam" id="3.40.50.720:FF:000047">
    <property type="entry name" value="NADP-dependent L-serine/L-allo-threonine dehydrogenase"/>
    <property type="match status" value="1"/>
</dbReference>
<dbReference type="InterPro" id="IPR036291">
    <property type="entry name" value="NAD(P)-bd_dom_sf"/>
</dbReference>
<name>A0A8I0KVK1_9ACTO</name>
<evidence type="ECO:0000256" key="2">
    <source>
        <dbReference type="ARBA" id="ARBA00023002"/>
    </source>
</evidence>
<reference evidence="3 4" key="1">
    <citation type="submission" date="2020-08" db="EMBL/GenBank/DDBJ databases">
        <title>Winkia gen. nov., sp. nov., isolated from faeces of the Anser albifrons in China.</title>
        <authorList>
            <person name="Liu Q."/>
        </authorList>
    </citation>
    <scope>NUCLEOTIDE SEQUENCE [LARGE SCALE GENOMIC DNA]</scope>
    <source>
        <strain evidence="3 4">C62</strain>
    </source>
</reference>
<evidence type="ECO:0000313" key="4">
    <source>
        <dbReference type="Proteomes" id="UP000627538"/>
    </source>
</evidence>
<dbReference type="EMBL" id="JACRUO010000001">
    <property type="protein sequence ID" value="MBD3689019.1"/>
    <property type="molecule type" value="Genomic_DNA"/>
</dbReference>
<evidence type="ECO:0000313" key="3">
    <source>
        <dbReference type="EMBL" id="MBD3689019.1"/>
    </source>
</evidence>
<organism evidence="3 4">
    <name type="scientific">Nanchangia anserum</name>
    <dbReference type="NCBI Taxonomy" id="2692125"/>
    <lineage>
        <taxon>Bacteria</taxon>
        <taxon>Bacillati</taxon>
        <taxon>Actinomycetota</taxon>
        <taxon>Actinomycetes</taxon>
        <taxon>Actinomycetales</taxon>
        <taxon>Actinomycetaceae</taxon>
        <taxon>Nanchangia</taxon>
    </lineage>
</organism>
<keyword evidence="2" id="KW-0560">Oxidoreductase</keyword>
<comment type="caution">
    <text evidence="3">The sequence shown here is derived from an EMBL/GenBank/DDBJ whole genome shotgun (WGS) entry which is preliminary data.</text>
</comment>
<accession>A0A8I0KVK1</accession>
<dbReference type="Gene3D" id="3.40.50.720">
    <property type="entry name" value="NAD(P)-binding Rossmann-like Domain"/>
    <property type="match status" value="1"/>
</dbReference>
<dbReference type="InterPro" id="IPR002347">
    <property type="entry name" value="SDR_fam"/>
</dbReference>